<dbReference type="InParanoid" id="A0A200QEQ0"/>
<feature type="binding site" evidence="8">
    <location>
        <position position="79"/>
    </location>
    <ligand>
        <name>oxalate</name>
        <dbReference type="ChEBI" id="CHEBI:30623"/>
    </ligand>
</feature>
<dbReference type="CDD" id="cd02241">
    <property type="entry name" value="cupin_OxOx"/>
    <property type="match status" value="1"/>
</dbReference>
<dbReference type="GO" id="GO:0030145">
    <property type="term" value="F:manganese ion binding"/>
    <property type="evidence" value="ECO:0007669"/>
    <property type="project" value="UniProtKB-UniRule"/>
</dbReference>
<dbReference type="Proteomes" id="UP000195402">
    <property type="component" value="Unassembled WGS sequence"/>
</dbReference>
<dbReference type="GO" id="GO:0048046">
    <property type="term" value="C:apoplast"/>
    <property type="evidence" value="ECO:0007669"/>
    <property type="project" value="UniProtKB-SubCell"/>
</dbReference>
<dbReference type="EMBL" id="MVGT01002234">
    <property type="protein sequence ID" value="OVA08897.1"/>
    <property type="molecule type" value="Genomic_DNA"/>
</dbReference>
<evidence type="ECO:0000256" key="4">
    <source>
        <dbReference type="ARBA" id="ARBA00022525"/>
    </source>
</evidence>
<dbReference type="OrthoDB" id="1921208at2759"/>
<evidence type="ECO:0000256" key="5">
    <source>
        <dbReference type="ARBA" id="ARBA00022723"/>
    </source>
</evidence>
<dbReference type="OMA" id="NYGANCA"/>
<name>A0A200QEQ0_MACCD</name>
<dbReference type="InterPro" id="IPR019780">
    <property type="entry name" value="Germin_Mn-BS"/>
</dbReference>
<keyword evidence="5 8" id="KW-0479">Metal-binding</keyword>
<keyword evidence="13" id="KW-1185">Reference proteome</keyword>
<dbReference type="Gene3D" id="2.60.120.10">
    <property type="entry name" value="Jelly Rolls"/>
    <property type="match status" value="1"/>
</dbReference>
<keyword evidence="4 10" id="KW-0964">Secreted</keyword>
<evidence type="ECO:0000313" key="12">
    <source>
        <dbReference type="EMBL" id="OVA08897.1"/>
    </source>
</evidence>
<evidence type="ECO:0000259" key="11">
    <source>
        <dbReference type="SMART" id="SM00835"/>
    </source>
</evidence>
<dbReference type="InterPro" id="IPR011051">
    <property type="entry name" value="RmlC_Cupin_sf"/>
</dbReference>
<keyword evidence="3 10" id="KW-0052">Apoplast</keyword>
<feature type="binding site" evidence="8">
    <location>
        <position position="84"/>
    </location>
    <ligand>
        <name>oxalate</name>
        <dbReference type="ChEBI" id="CHEBI:30623"/>
    </ligand>
</feature>
<dbReference type="SUPFAM" id="SSF51182">
    <property type="entry name" value="RmlC-like cupins"/>
    <property type="match status" value="1"/>
</dbReference>
<dbReference type="PANTHER" id="PTHR31238">
    <property type="entry name" value="GERMIN-LIKE PROTEIN SUBFAMILY 3 MEMBER 3"/>
    <property type="match status" value="1"/>
</dbReference>
<dbReference type="InterPro" id="IPR006045">
    <property type="entry name" value="Cupin_1"/>
</dbReference>
<dbReference type="SMART" id="SM00835">
    <property type="entry name" value="Cupin_1"/>
    <property type="match status" value="1"/>
</dbReference>
<keyword evidence="6" id="KW-1015">Disulfide bond</keyword>
<feature type="binding site" evidence="9">
    <location>
        <position position="125"/>
    </location>
    <ligand>
        <name>Mn(2+)</name>
        <dbReference type="ChEBI" id="CHEBI:29035"/>
    </ligand>
</feature>
<feature type="binding site" evidence="8">
    <location>
        <position position="74"/>
    </location>
    <ligand>
        <name>oxalate</name>
        <dbReference type="ChEBI" id="CHEBI:30623"/>
    </ligand>
</feature>
<comment type="similarity">
    <text evidence="2 10">Belongs to the germin family.</text>
</comment>
<feature type="domain" description="Cupin type-1" evidence="11">
    <location>
        <begin position="29"/>
        <end position="179"/>
    </location>
</feature>
<evidence type="ECO:0000256" key="10">
    <source>
        <dbReference type="RuleBase" id="RU366015"/>
    </source>
</evidence>
<feature type="binding site" evidence="9">
    <location>
        <position position="79"/>
    </location>
    <ligand>
        <name>Mn(2+)</name>
        <dbReference type="ChEBI" id="CHEBI:29035"/>
    </ligand>
</feature>
<evidence type="ECO:0000256" key="2">
    <source>
        <dbReference type="ARBA" id="ARBA00007456"/>
    </source>
</evidence>
<evidence type="ECO:0000256" key="3">
    <source>
        <dbReference type="ARBA" id="ARBA00022523"/>
    </source>
</evidence>
<accession>A0A200QEQ0</accession>
<dbReference type="FunFam" id="2.60.120.10:FF:000005">
    <property type="entry name" value="Germin-like protein subfamily 1 member 8"/>
    <property type="match status" value="1"/>
</dbReference>
<dbReference type="PROSITE" id="PS00725">
    <property type="entry name" value="GERMIN"/>
    <property type="match status" value="1"/>
</dbReference>
<dbReference type="InterPro" id="IPR001929">
    <property type="entry name" value="Germin"/>
</dbReference>
<gene>
    <name evidence="12" type="ORF">BVC80_901g13</name>
</gene>
<evidence type="ECO:0000256" key="8">
    <source>
        <dbReference type="PIRSR" id="PIRSR601929-1"/>
    </source>
</evidence>
<dbReference type="PRINTS" id="PR00325">
    <property type="entry name" value="GERMIN"/>
</dbReference>
<dbReference type="InterPro" id="IPR014710">
    <property type="entry name" value="RmlC-like_jellyroll"/>
</dbReference>
<proteinExistence type="inferred from homology"/>
<reference evidence="12 13" key="1">
    <citation type="journal article" date="2017" name="Mol. Plant">
        <title>The Genome of Medicinal Plant Macleaya cordata Provides New Insights into Benzylisoquinoline Alkaloids Metabolism.</title>
        <authorList>
            <person name="Liu X."/>
            <person name="Liu Y."/>
            <person name="Huang P."/>
            <person name="Ma Y."/>
            <person name="Qing Z."/>
            <person name="Tang Q."/>
            <person name="Cao H."/>
            <person name="Cheng P."/>
            <person name="Zheng Y."/>
            <person name="Yuan Z."/>
            <person name="Zhou Y."/>
            <person name="Liu J."/>
            <person name="Tang Z."/>
            <person name="Zhuo Y."/>
            <person name="Zhang Y."/>
            <person name="Yu L."/>
            <person name="Huang J."/>
            <person name="Yang P."/>
            <person name="Peng Q."/>
            <person name="Zhang J."/>
            <person name="Jiang W."/>
            <person name="Zhang Z."/>
            <person name="Lin K."/>
            <person name="Ro D.K."/>
            <person name="Chen X."/>
            <person name="Xiong X."/>
            <person name="Shang Y."/>
            <person name="Huang S."/>
            <person name="Zeng J."/>
        </authorList>
    </citation>
    <scope>NUCLEOTIDE SEQUENCE [LARGE SCALE GENOMIC DNA]</scope>
    <source>
        <strain evidence="13">cv. BLH2017</strain>
        <tissue evidence="12">Root</tissue>
    </source>
</reference>
<dbReference type="STRING" id="56857.A0A200QEQ0"/>
<evidence type="ECO:0000313" key="13">
    <source>
        <dbReference type="Proteomes" id="UP000195402"/>
    </source>
</evidence>
<keyword evidence="7 8" id="KW-0464">Manganese</keyword>
<organism evidence="12 13">
    <name type="scientific">Macleaya cordata</name>
    <name type="common">Five-seeded plume-poppy</name>
    <name type="synonym">Bocconia cordata</name>
    <dbReference type="NCBI Taxonomy" id="56857"/>
    <lineage>
        <taxon>Eukaryota</taxon>
        <taxon>Viridiplantae</taxon>
        <taxon>Streptophyta</taxon>
        <taxon>Embryophyta</taxon>
        <taxon>Tracheophyta</taxon>
        <taxon>Spermatophyta</taxon>
        <taxon>Magnoliopsida</taxon>
        <taxon>Ranunculales</taxon>
        <taxon>Papaveraceae</taxon>
        <taxon>Papaveroideae</taxon>
        <taxon>Macleaya</taxon>
    </lineage>
</organism>
<comment type="subcellular location">
    <subcellularLocation>
        <location evidence="1 10">Secreted</location>
        <location evidence="1 10">Extracellular space</location>
        <location evidence="1 10">Apoplast</location>
    </subcellularLocation>
</comment>
<feature type="binding site" evidence="9">
    <location>
        <position position="84"/>
    </location>
    <ligand>
        <name>Mn(2+)</name>
        <dbReference type="ChEBI" id="CHEBI:29035"/>
    </ligand>
</feature>
<comment type="caution">
    <text evidence="12">The sequence shown here is derived from an EMBL/GenBank/DDBJ whole genome shotgun (WGS) entry which is preliminary data.</text>
</comment>
<evidence type="ECO:0000256" key="1">
    <source>
        <dbReference type="ARBA" id="ARBA00004271"/>
    </source>
</evidence>
<evidence type="ECO:0000256" key="7">
    <source>
        <dbReference type="ARBA" id="ARBA00023211"/>
    </source>
</evidence>
<protein>
    <recommendedName>
        <fullName evidence="10">Germin-like protein</fullName>
    </recommendedName>
</protein>
<feature type="binding site" evidence="9">
    <location>
        <position position="77"/>
    </location>
    <ligand>
        <name>Mn(2+)</name>
        <dbReference type="ChEBI" id="CHEBI:29035"/>
    </ligand>
</feature>
<evidence type="ECO:0000256" key="9">
    <source>
        <dbReference type="PIRSR" id="PIRSR601929-2"/>
    </source>
</evidence>
<dbReference type="Pfam" id="PF00190">
    <property type="entry name" value="Cupin_1"/>
    <property type="match status" value="1"/>
</dbReference>
<dbReference type="AlphaFoldDB" id="A0A200QEQ0"/>
<evidence type="ECO:0000256" key="6">
    <source>
        <dbReference type="ARBA" id="ARBA00023157"/>
    </source>
</evidence>
<sequence length="193" mass="21150">MILYLVVLFVNGEFCKDPIKVKADDFFFSGLNKPGNTSNQVRAAVTAVNVANLPGLNTLGISMARIDFEPKGLNPPHEHPRAAEILLVLKGTLEVGFITSNPDNRLFAKILHEGDVFVVPFGLIHFQYNVGKGDAVAIAALTSQNPGVITIGNAVFGSKPPINDDILKIAFQIDNKLVDYHLQSRIWPDYIRN</sequence>